<evidence type="ECO:0000313" key="5">
    <source>
        <dbReference type="EMBL" id="TBW38666.1"/>
    </source>
</evidence>
<dbReference type="Pfam" id="PF00571">
    <property type="entry name" value="CBS"/>
    <property type="match status" value="2"/>
</dbReference>
<comment type="caution">
    <text evidence="5">The sequence shown here is derived from an EMBL/GenBank/DDBJ whole genome shotgun (WGS) entry which is preliminary data.</text>
</comment>
<sequence>MPHIGKTTPFDARPAERRSPTCGFARDSSWRLPMAGSPPHRGSDETGVLASRQAIPEAQHPRVTEPTARSVAARSNAQDVAIVDADATVLDALKVMAERDTGAVAVMSPVGLVGIFTERDHARNALLGNRTAANTPVVDLVPGPPATVAPGDGLGRCLAELAERRATHLAVVDAGRVVGLLAEADLLAARVAHHQRIFHETEMDQKLLFLRGTYSC</sequence>
<evidence type="ECO:0000256" key="1">
    <source>
        <dbReference type="ARBA" id="ARBA00023122"/>
    </source>
</evidence>
<protein>
    <submittedName>
        <fullName evidence="5">CBS domain-containing protein</fullName>
    </submittedName>
</protein>
<evidence type="ECO:0000256" key="2">
    <source>
        <dbReference type="PROSITE-ProRule" id="PRU00703"/>
    </source>
</evidence>
<keyword evidence="1 2" id="KW-0129">CBS domain</keyword>
<dbReference type="Gene3D" id="3.10.580.10">
    <property type="entry name" value="CBS-domain"/>
    <property type="match status" value="1"/>
</dbReference>
<dbReference type="PANTHER" id="PTHR43080:SF2">
    <property type="entry name" value="CBS DOMAIN-CONTAINING PROTEIN"/>
    <property type="match status" value="1"/>
</dbReference>
<dbReference type="InterPro" id="IPR000644">
    <property type="entry name" value="CBS_dom"/>
</dbReference>
<gene>
    <name evidence="5" type="ORF">EYW49_08170</name>
</gene>
<dbReference type="SMART" id="SM00116">
    <property type="entry name" value="CBS"/>
    <property type="match status" value="2"/>
</dbReference>
<dbReference type="Proteomes" id="UP000292781">
    <property type="component" value="Unassembled WGS sequence"/>
</dbReference>
<evidence type="ECO:0000256" key="3">
    <source>
        <dbReference type="SAM" id="MobiDB-lite"/>
    </source>
</evidence>
<dbReference type="PANTHER" id="PTHR43080">
    <property type="entry name" value="CBS DOMAIN-CONTAINING PROTEIN CBSX3, MITOCHONDRIAL"/>
    <property type="match status" value="1"/>
</dbReference>
<keyword evidence="6" id="KW-1185">Reference proteome</keyword>
<evidence type="ECO:0000259" key="4">
    <source>
        <dbReference type="PROSITE" id="PS51371"/>
    </source>
</evidence>
<feature type="domain" description="CBS" evidence="4">
    <location>
        <begin position="140"/>
        <end position="196"/>
    </location>
</feature>
<dbReference type="SUPFAM" id="SSF54631">
    <property type="entry name" value="CBS-domain pair"/>
    <property type="match status" value="1"/>
</dbReference>
<reference evidence="5 6" key="1">
    <citation type="submission" date="2019-02" db="EMBL/GenBank/DDBJ databases">
        <title>Siculibacillus lacustris gen. nov., sp. nov., a new rosette-forming bacterium isolated from a freshwater crater lake (Lake St. Ana, Romania).</title>
        <authorList>
            <person name="Felfoldi T."/>
            <person name="Marton Z."/>
            <person name="Szabo A."/>
            <person name="Mentes A."/>
            <person name="Boka K."/>
            <person name="Marialigeti K."/>
            <person name="Mathe I."/>
            <person name="Koncz M."/>
            <person name="Schumann P."/>
            <person name="Toth E."/>
        </authorList>
    </citation>
    <scope>NUCLEOTIDE SEQUENCE [LARGE SCALE GENOMIC DNA]</scope>
    <source>
        <strain evidence="5 6">SA-279</strain>
    </source>
</reference>
<organism evidence="5 6">
    <name type="scientific">Siculibacillus lacustris</name>
    <dbReference type="NCBI Taxonomy" id="1549641"/>
    <lineage>
        <taxon>Bacteria</taxon>
        <taxon>Pseudomonadati</taxon>
        <taxon>Pseudomonadota</taxon>
        <taxon>Alphaproteobacteria</taxon>
        <taxon>Hyphomicrobiales</taxon>
        <taxon>Ancalomicrobiaceae</taxon>
        <taxon>Siculibacillus</taxon>
    </lineage>
</organism>
<accession>A0A4Q9VSM5</accession>
<proteinExistence type="predicted"/>
<feature type="region of interest" description="Disordered" evidence="3">
    <location>
        <begin position="1"/>
        <end position="48"/>
    </location>
</feature>
<evidence type="ECO:0000313" key="6">
    <source>
        <dbReference type="Proteomes" id="UP000292781"/>
    </source>
</evidence>
<dbReference type="OrthoDB" id="9807125at2"/>
<dbReference type="AlphaFoldDB" id="A0A4Q9VSM5"/>
<name>A0A4Q9VSM5_9HYPH</name>
<dbReference type="EMBL" id="SJFN01000010">
    <property type="protein sequence ID" value="TBW38666.1"/>
    <property type="molecule type" value="Genomic_DNA"/>
</dbReference>
<dbReference type="InterPro" id="IPR046342">
    <property type="entry name" value="CBS_dom_sf"/>
</dbReference>
<dbReference type="InterPro" id="IPR051257">
    <property type="entry name" value="Diverse_CBS-Domain"/>
</dbReference>
<dbReference type="PROSITE" id="PS51371">
    <property type="entry name" value="CBS"/>
    <property type="match status" value="1"/>
</dbReference>